<reference evidence="5" key="1">
    <citation type="submission" date="2021-02" db="EMBL/GenBank/DDBJ databases">
        <authorList>
            <person name="Nowell W R."/>
        </authorList>
    </citation>
    <scope>NUCLEOTIDE SEQUENCE</scope>
</reference>
<dbReference type="SMART" id="SM00368">
    <property type="entry name" value="LRR_RI"/>
    <property type="match status" value="15"/>
</dbReference>
<keyword evidence="6" id="KW-1185">Reference proteome</keyword>
<evidence type="ECO:0000313" key="5">
    <source>
        <dbReference type="EMBL" id="CAF1292091.1"/>
    </source>
</evidence>
<protein>
    <recommendedName>
        <fullName evidence="4">F-box domain-containing protein</fullName>
    </recommendedName>
</protein>
<dbReference type="InterPro" id="IPR032675">
    <property type="entry name" value="LRR_dom_sf"/>
</dbReference>
<evidence type="ECO:0000256" key="1">
    <source>
        <dbReference type="ARBA" id="ARBA00004245"/>
    </source>
</evidence>
<keyword evidence="3" id="KW-0206">Cytoskeleton</keyword>
<name>A0A815D695_9BILA</name>
<dbReference type="GO" id="GO:0005856">
    <property type="term" value="C:cytoskeleton"/>
    <property type="evidence" value="ECO:0007669"/>
    <property type="project" value="UniProtKB-SubCell"/>
</dbReference>
<evidence type="ECO:0000259" key="4">
    <source>
        <dbReference type="PROSITE" id="PS50181"/>
    </source>
</evidence>
<dbReference type="Proteomes" id="UP000663832">
    <property type="component" value="Unassembled WGS sequence"/>
</dbReference>
<evidence type="ECO:0000256" key="2">
    <source>
        <dbReference type="ARBA" id="ARBA00022490"/>
    </source>
</evidence>
<dbReference type="AlphaFoldDB" id="A0A815D695"/>
<dbReference type="PANTHER" id="PTHR24107">
    <property type="entry name" value="YNEIN REGULATORY COMPLEX SUBUNIT 5"/>
    <property type="match status" value="1"/>
</dbReference>
<sequence length="988" mass="112671">MSSRNIESTTWFDLFPTEIILHIFDYLSTNDIIYTFFDFNQRLHTLLLQNRSYFKYFELPTTNINFWKTILSIIGSKIECLYISTINLRFSLSYFSNLKSIIISSSHGFPNEELNAIIDSEQFTNLHSFKIKQEKIFLDITYYDFPLNQNDLLNKVFNNKSLLKIFQSSLLLLPFSIIPIDGITHNFNLHSLTLVLFNFGDVFKLIENTPNLRYLNFQSKPPYTSEQLINTINLKLKQFHWTLIHTGPTIIGYEYTGTDFDQLTSAIKIFSSSLICLSLNLINLSIRTTERFPFNSIKLRQLLESMIELKQFHLYARLYKEPIDIENVLSQFKTQYWFDKNLSFGMHGTYFYTLPFYFDDLYEFSIGFDNVKTNNCDILINNHRIWHNVKSAQLCRTSNNYLSLIETLKTQMPKLSTISFGSYFKYLRNETERHHLNSVTTFHFAYSHIEMEMDLLMNILPNLNHLILSEPKSEFTKILNSKIQKLYINNYPEMEKLAEINYVYFCNVKYININLFNNLDKSQLYANIIMKILKNCKSLDTLLLYTLHLTLTSLDLSENEIGDHEAQHLGTALQYNTTLLTLNLNQNSIGPVGAEYLANGLRHNTTLTTLDISRNNIGNTEVQHLADVLQHNKTLTTLNLYFNQIGHVGAQHLGDALRHNTTLTTLNLRFNKIQDAGAKHIANALRHNTTLTTLNLYANHIGPVGAQHLSDALQHNKTLTTLNLGSNDIGDIAAQHLGDGLLYNTTLTTLNLRTNQIGDITARHLADALRYSTTLTTLELQYNKIGDIGVQHLADALQRNTTLTTLDLGQNHIGDVGAQNLAHALQRNTTLATLDLSTNKIGDMGVQHLAHALQHNTTLITLRLATNDIGYVGAQHLSDALLHNTTLTTLVLQNSYKMGDVGAQYLAYALQHNKTLTILNLGNIRIGAVGAQHLSHALRRNTTLTTLDLWCNNIGYIGGQHFSDALQHNRVIVTMSSTVSCHSLHLFI</sequence>
<gene>
    <name evidence="5" type="ORF">QVE165_LOCUS30752</name>
</gene>
<evidence type="ECO:0000256" key="3">
    <source>
        <dbReference type="ARBA" id="ARBA00023212"/>
    </source>
</evidence>
<accession>A0A815D695</accession>
<feature type="domain" description="F-box" evidence="4">
    <location>
        <begin position="9"/>
        <end position="56"/>
    </location>
</feature>
<comment type="caution">
    <text evidence="5">The sequence shown here is derived from an EMBL/GenBank/DDBJ whole genome shotgun (WGS) entry which is preliminary data.</text>
</comment>
<evidence type="ECO:0000313" key="6">
    <source>
        <dbReference type="Proteomes" id="UP000663832"/>
    </source>
</evidence>
<dbReference type="Pfam" id="PF13516">
    <property type="entry name" value="LRR_6"/>
    <property type="match status" value="14"/>
</dbReference>
<dbReference type="OrthoDB" id="120976at2759"/>
<dbReference type="PANTHER" id="PTHR24107:SF2">
    <property type="entry name" value="NLR FAMILY CARD DOMAIN CONTAINING 3"/>
    <property type="match status" value="1"/>
</dbReference>
<dbReference type="InterPro" id="IPR052410">
    <property type="entry name" value="DRC5"/>
</dbReference>
<dbReference type="SUPFAM" id="SSF52047">
    <property type="entry name" value="RNI-like"/>
    <property type="match status" value="2"/>
</dbReference>
<dbReference type="InterPro" id="IPR001611">
    <property type="entry name" value="Leu-rich_rpt"/>
</dbReference>
<keyword evidence="2" id="KW-0963">Cytoplasm</keyword>
<proteinExistence type="predicted"/>
<dbReference type="EMBL" id="CAJNOM010000258">
    <property type="protein sequence ID" value="CAF1292091.1"/>
    <property type="molecule type" value="Genomic_DNA"/>
</dbReference>
<organism evidence="5 6">
    <name type="scientific">Adineta steineri</name>
    <dbReference type="NCBI Taxonomy" id="433720"/>
    <lineage>
        <taxon>Eukaryota</taxon>
        <taxon>Metazoa</taxon>
        <taxon>Spiralia</taxon>
        <taxon>Gnathifera</taxon>
        <taxon>Rotifera</taxon>
        <taxon>Eurotatoria</taxon>
        <taxon>Bdelloidea</taxon>
        <taxon>Adinetida</taxon>
        <taxon>Adinetidae</taxon>
        <taxon>Adineta</taxon>
    </lineage>
</organism>
<dbReference type="PROSITE" id="PS50181">
    <property type="entry name" value="FBOX"/>
    <property type="match status" value="1"/>
</dbReference>
<comment type="subcellular location">
    <subcellularLocation>
        <location evidence="1">Cytoplasm</location>
        <location evidence="1">Cytoskeleton</location>
    </subcellularLocation>
</comment>
<dbReference type="InterPro" id="IPR001810">
    <property type="entry name" value="F-box_dom"/>
</dbReference>
<dbReference type="Gene3D" id="3.80.10.10">
    <property type="entry name" value="Ribonuclease Inhibitor"/>
    <property type="match status" value="5"/>
</dbReference>